<organism evidence="1 2">
    <name type="scientific">Batillaria attramentaria</name>
    <dbReference type="NCBI Taxonomy" id="370345"/>
    <lineage>
        <taxon>Eukaryota</taxon>
        <taxon>Metazoa</taxon>
        <taxon>Spiralia</taxon>
        <taxon>Lophotrochozoa</taxon>
        <taxon>Mollusca</taxon>
        <taxon>Gastropoda</taxon>
        <taxon>Caenogastropoda</taxon>
        <taxon>Sorbeoconcha</taxon>
        <taxon>Cerithioidea</taxon>
        <taxon>Batillariidae</taxon>
        <taxon>Batillaria</taxon>
    </lineage>
</organism>
<accession>A0ABD0LDP7</accession>
<dbReference type="Proteomes" id="UP001519460">
    <property type="component" value="Unassembled WGS sequence"/>
</dbReference>
<comment type="caution">
    <text evidence="1">The sequence shown here is derived from an EMBL/GenBank/DDBJ whole genome shotgun (WGS) entry which is preliminary data.</text>
</comment>
<gene>
    <name evidence="1" type="ORF">BaRGS_00011654</name>
</gene>
<evidence type="ECO:0000313" key="2">
    <source>
        <dbReference type="Proteomes" id="UP001519460"/>
    </source>
</evidence>
<reference evidence="1 2" key="1">
    <citation type="journal article" date="2023" name="Sci. Data">
        <title>Genome assembly of the Korean intertidal mud-creeper Batillaria attramentaria.</title>
        <authorList>
            <person name="Patra A.K."/>
            <person name="Ho P.T."/>
            <person name="Jun S."/>
            <person name="Lee S.J."/>
            <person name="Kim Y."/>
            <person name="Won Y.J."/>
        </authorList>
    </citation>
    <scope>NUCLEOTIDE SEQUENCE [LARGE SCALE GENOMIC DNA]</scope>
    <source>
        <strain evidence="1">Wonlab-2016</strain>
    </source>
</reference>
<proteinExistence type="predicted"/>
<dbReference type="EMBL" id="JACVVK020000061">
    <property type="protein sequence ID" value="KAK7497124.1"/>
    <property type="molecule type" value="Genomic_DNA"/>
</dbReference>
<sequence length="102" mass="11146">MKKNSNKKLERVYVSAISTALPIHSDADALITRTAIRCATGQPVADIGEDTDLLILLCYHVTSNLNCIIFRYYAKSKSQKALGPDVCTLLLFTHAITGCDTT</sequence>
<protein>
    <submittedName>
        <fullName evidence="1">Uncharacterized protein</fullName>
    </submittedName>
</protein>
<evidence type="ECO:0000313" key="1">
    <source>
        <dbReference type="EMBL" id="KAK7497124.1"/>
    </source>
</evidence>
<dbReference type="AlphaFoldDB" id="A0ABD0LDP7"/>
<name>A0ABD0LDP7_9CAEN</name>
<keyword evidence="2" id="KW-1185">Reference proteome</keyword>